<dbReference type="RefSeq" id="WP_146783749.1">
    <property type="nucleotide sequence ID" value="NZ_CP042434.1"/>
</dbReference>
<protein>
    <submittedName>
        <fullName evidence="1">Uncharacterized protein</fullName>
    </submittedName>
</protein>
<proteinExistence type="predicted"/>
<evidence type="ECO:0000313" key="2">
    <source>
        <dbReference type="Proteomes" id="UP000321291"/>
    </source>
</evidence>
<accession>A0A5B8VQ76</accession>
<dbReference type="OrthoDB" id="9757650at2"/>
<dbReference type="Proteomes" id="UP000321291">
    <property type="component" value="Chromosome"/>
</dbReference>
<sequence>MNGIGQSHYWQHVQSTMAGIGIDSVSRQWRFNELLHSFLIAHGVYGSGIPTGWSNFAIRQDGALISSFQCTTLGNSLMFNVFTPDGIQPYINESTPSPVQNVPNTSIGGFMGSKASCGNHPYSFDVDPINYPNTNKYNFQFTYKTAADRDNIAKFMDWIPDGSYVIVRLFVVSPYTSIPFVDTWKSDASGVNNLYQKFIGQGLSAIDDFTSAKAGLFIYKKSDNSFTPYQQLTADYLEQIQVSTSLVGKDSIGYVTSPKFGPAKSWSSIQWNGKSEESTSTDHASVDVIGITASGSTSVLRTLSSTEQNVDISSIDAATYPYLQLKLRNVDSVNYTPYQLRYWHIMYTPVPEGALAGNLGLQMHDTLNLGDDYHFAIAFKNVSDQVYSDSIKATVTVKDTSNNVFTIPVSRLKPLAPGDTAMLGFTIPGYYTVFNKDNPTFSPLSVGTSNLAGGNLLSVSLNPDNNPLEQTLENNSLAQRFFVKSAPVPVDFGKFSASLMPDYTVHLSWHVLTAINSDYYIIQRSSDGKTFKEVSRQNSLGDGTNDWLIVHWIILLH</sequence>
<evidence type="ECO:0000313" key="1">
    <source>
        <dbReference type="EMBL" id="QEC72745.1"/>
    </source>
</evidence>
<organism evidence="1 2">
    <name type="scientific">Arachidicoccus ginsenosidivorans</name>
    <dbReference type="NCBI Taxonomy" id="496057"/>
    <lineage>
        <taxon>Bacteria</taxon>
        <taxon>Pseudomonadati</taxon>
        <taxon>Bacteroidota</taxon>
        <taxon>Chitinophagia</taxon>
        <taxon>Chitinophagales</taxon>
        <taxon>Chitinophagaceae</taxon>
        <taxon>Arachidicoccus</taxon>
    </lineage>
</organism>
<gene>
    <name evidence="1" type="ORF">FSB73_14740</name>
</gene>
<dbReference type="KEGG" id="agi:FSB73_14740"/>
<name>A0A5B8VQ76_9BACT</name>
<reference evidence="1 2" key="1">
    <citation type="journal article" date="2017" name="Int. J. Syst. Evol. Microbiol.">
        <title>Arachidicoccus ginsenosidivorans sp. nov., with ginsenoside-converting activity isolated from ginseng cultivating soil.</title>
        <authorList>
            <person name="Siddiqi M.Z."/>
            <person name="Aslam Z."/>
            <person name="Im W.T."/>
        </authorList>
    </citation>
    <scope>NUCLEOTIDE SEQUENCE [LARGE SCALE GENOMIC DNA]</scope>
    <source>
        <strain evidence="1 2">Gsoil 809</strain>
    </source>
</reference>
<dbReference type="AlphaFoldDB" id="A0A5B8VQ76"/>
<dbReference type="EMBL" id="CP042434">
    <property type="protein sequence ID" value="QEC72745.1"/>
    <property type="molecule type" value="Genomic_DNA"/>
</dbReference>
<keyword evidence="2" id="KW-1185">Reference proteome</keyword>